<organism evidence="1 2">
    <name type="scientific">Pseudomonas protegens</name>
    <dbReference type="NCBI Taxonomy" id="380021"/>
    <lineage>
        <taxon>Bacteria</taxon>
        <taxon>Pseudomonadati</taxon>
        <taxon>Pseudomonadota</taxon>
        <taxon>Gammaproteobacteria</taxon>
        <taxon>Pseudomonadales</taxon>
        <taxon>Pseudomonadaceae</taxon>
        <taxon>Pseudomonas</taxon>
    </lineage>
</organism>
<dbReference type="Proteomes" id="UP000310095">
    <property type="component" value="Unassembled WGS sequence"/>
</dbReference>
<dbReference type="RefSeq" id="WP_011062084.1">
    <property type="nucleotide sequence ID" value="NZ_CP022097.2"/>
</dbReference>
<gene>
    <name evidence="1" type="ORF">FEF10_07760</name>
</gene>
<accession>A0ABY2VQN8</accession>
<evidence type="ECO:0000313" key="2">
    <source>
        <dbReference type="Proteomes" id="UP000310095"/>
    </source>
</evidence>
<evidence type="ECO:0000313" key="1">
    <source>
        <dbReference type="EMBL" id="TMM67330.1"/>
    </source>
</evidence>
<reference evidence="1 2" key="1">
    <citation type="submission" date="2019-05" db="EMBL/GenBank/DDBJ databases">
        <title>Identification and Biocontrol Activity Analysis of Biocontrol Strain PF-1 Based on Genome-wide Data.</title>
        <authorList>
            <person name="Qi J."/>
        </authorList>
    </citation>
    <scope>NUCLEOTIDE SEQUENCE [LARGE SCALE GENOMIC DNA]</scope>
    <source>
        <strain evidence="1 2">PF-1</strain>
    </source>
</reference>
<comment type="caution">
    <text evidence="1">The sequence shown here is derived from an EMBL/GenBank/DDBJ whole genome shotgun (WGS) entry which is preliminary data.</text>
</comment>
<sequence length="171" mass="18868">MSESAKKTGSQLEASPARKDVTLYDKDKIKIHMSMPVTVKVNQSKDVSYDCVPYLMNNTGFPVESAEFTITLNNVRNGGGTKDEILNVQWWDPQTFTPYRTMTFRCGRVEVGEDKKCDPNPLTCSQINCHTTVTNGNGTQTLQNTLSIVSLTYKPTNPTSDIGDGPNIIIG</sequence>
<name>A0ABY2VQN8_9PSED</name>
<dbReference type="EMBL" id="VAVY01000001">
    <property type="protein sequence ID" value="TMM67330.1"/>
    <property type="molecule type" value="Genomic_DNA"/>
</dbReference>
<proteinExistence type="predicted"/>
<keyword evidence="2" id="KW-1185">Reference proteome</keyword>
<protein>
    <submittedName>
        <fullName evidence="1">Uncharacterized protein</fullName>
    </submittedName>
</protein>